<dbReference type="Gene3D" id="3.40.50.2300">
    <property type="match status" value="2"/>
</dbReference>
<dbReference type="Gene3D" id="1.10.260.40">
    <property type="entry name" value="lambda repressor-like DNA-binding domains"/>
    <property type="match status" value="1"/>
</dbReference>
<evidence type="ECO:0000259" key="4">
    <source>
        <dbReference type="PROSITE" id="PS50932"/>
    </source>
</evidence>
<dbReference type="RefSeq" id="WP_244685484.1">
    <property type="nucleotide sequence ID" value="NZ_CP095043.1"/>
</dbReference>
<feature type="domain" description="HTH lacI-type" evidence="4">
    <location>
        <begin position="3"/>
        <end position="57"/>
    </location>
</feature>
<keyword evidence="1" id="KW-0805">Transcription regulation</keyword>
<dbReference type="PANTHER" id="PTHR30146:SF153">
    <property type="entry name" value="LACTOSE OPERON REPRESSOR"/>
    <property type="match status" value="1"/>
</dbReference>
<dbReference type="SUPFAM" id="SSF53822">
    <property type="entry name" value="Periplasmic binding protein-like I"/>
    <property type="match status" value="1"/>
</dbReference>
<protein>
    <submittedName>
        <fullName evidence="5">LacI family transcriptional regulator</fullName>
    </submittedName>
</protein>
<dbReference type="InterPro" id="IPR046335">
    <property type="entry name" value="LacI/GalR-like_sensor"/>
</dbReference>
<sequence>MPTTLKDIASHLGISAAAVSMALNGKPGVSPETREQVEAAAASLGYRTNRTGKSLRSGRTGTIGVYFPSTVMEYSLYYAEITRGIAAGLADTDLSPVLLPSALETGDVRDFPVVDGFVIVEPHSDDLGMHELLRGSTPTVCIDPPPPSAASPWGMVESDTAASTRDSLSHMLDRGTARPGLLTIETVSQWSHVVESTYLEWCRAHDVDPEIIRVSVGDSNEAIRDQLAAAMTGAPGACDGLFVCGDGFAVRIAGVLRGLGHAIGESITLVSGVDSTMMKFHTPPITSVDMDPYLYGQRAAQMLAELLREDTRPSTPRVERIPAPLVVRAT</sequence>
<dbReference type="SMART" id="SM00354">
    <property type="entry name" value="HTH_LACI"/>
    <property type="match status" value="1"/>
</dbReference>
<evidence type="ECO:0000256" key="3">
    <source>
        <dbReference type="ARBA" id="ARBA00023163"/>
    </source>
</evidence>
<evidence type="ECO:0000313" key="6">
    <source>
        <dbReference type="Proteomes" id="UP000831775"/>
    </source>
</evidence>
<reference evidence="5 6" key="1">
    <citation type="submission" date="2022-04" db="EMBL/GenBank/DDBJ databases">
        <title>Leucobacter sp. isolated from rhizosphere of onion.</title>
        <authorList>
            <person name="Won M."/>
            <person name="Lee C.-M."/>
            <person name="Woen H.-Y."/>
            <person name="Kwon S.-W."/>
        </authorList>
    </citation>
    <scope>NUCLEOTIDE SEQUENCE [LARGE SCALE GENOMIC DNA]</scope>
    <source>
        <strain evidence="5 6">H25R-14</strain>
    </source>
</reference>
<keyword evidence="2" id="KW-0238">DNA-binding</keyword>
<gene>
    <name evidence="5" type="ORF">MUN76_13905</name>
</gene>
<dbReference type="PANTHER" id="PTHR30146">
    <property type="entry name" value="LACI-RELATED TRANSCRIPTIONAL REPRESSOR"/>
    <property type="match status" value="1"/>
</dbReference>
<dbReference type="Proteomes" id="UP000831775">
    <property type="component" value="Chromosome"/>
</dbReference>
<dbReference type="EMBL" id="CP095043">
    <property type="protein sequence ID" value="UOQ60117.1"/>
    <property type="molecule type" value="Genomic_DNA"/>
</dbReference>
<dbReference type="PROSITE" id="PS50932">
    <property type="entry name" value="HTH_LACI_2"/>
    <property type="match status" value="1"/>
</dbReference>
<proteinExistence type="predicted"/>
<organism evidence="5 6">
    <name type="scientific">Leucobacter rhizosphaerae</name>
    <dbReference type="NCBI Taxonomy" id="2932245"/>
    <lineage>
        <taxon>Bacteria</taxon>
        <taxon>Bacillati</taxon>
        <taxon>Actinomycetota</taxon>
        <taxon>Actinomycetes</taxon>
        <taxon>Micrococcales</taxon>
        <taxon>Microbacteriaceae</taxon>
        <taxon>Leucobacter</taxon>
    </lineage>
</organism>
<dbReference type="Pfam" id="PF13377">
    <property type="entry name" value="Peripla_BP_3"/>
    <property type="match status" value="1"/>
</dbReference>
<dbReference type="SUPFAM" id="SSF47413">
    <property type="entry name" value="lambda repressor-like DNA-binding domains"/>
    <property type="match status" value="1"/>
</dbReference>
<dbReference type="CDD" id="cd01392">
    <property type="entry name" value="HTH_LacI"/>
    <property type="match status" value="1"/>
</dbReference>
<keyword evidence="3" id="KW-0804">Transcription</keyword>
<evidence type="ECO:0000256" key="1">
    <source>
        <dbReference type="ARBA" id="ARBA00023015"/>
    </source>
</evidence>
<keyword evidence="6" id="KW-1185">Reference proteome</keyword>
<dbReference type="InterPro" id="IPR010982">
    <property type="entry name" value="Lambda_DNA-bd_dom_sf"/>
</dbReference>
<accession>A0ABY4FV18</accession>
<dbReference type="InterPro" id="IPR028082">
    <property type="entry name" value="Peripla_BP_I"/>
</dbReference>
<dbReference type="CDD" id="cd06267">
    <property type="entry name" value="PBP1_LacI_sugar_binding-like"/>
    <property type="match status" value="1"/>
</dbReference>
<name>A0ABY4FV18_9MICO</name>
<dbReference type="InterPro" id="IPR000843">
    <property type="entry name" value="HTH_LacI"/>
</dbReference>
<evidence type="ECO:0000313" key="5">
    <source>
        <dbReference type="EMBL" id="UOQ60117.1"/>
    </source>
</evidence>
<evidence type="ECO:0000256" key="2">
    <source>
        <dbReference type="ARBA" id="ARBA00023125"/>
    </source>
</evidence>
<dbReference type="Pfam" id="PF00356">
    <property type="entry name" value="LacI"/>
    <property type="match status" value="1"/>
</dbReference>